<evidence type="ECO:0000256" key="2">
    <source>
        <dbReference type="ARBA" id="ARBA00022679"/>
    </source>
</evidence>
<organism evidence="4 5">
    <name type="scientific">Kineosphaera limosa NBRC 100340</name>
    <dbReference type="NCBI Taxonomy" id="1184609"/>
    <lineage>
        <taxon>Bacteria</taxon>
        <taxon>Bacillati</taxon>
        <taxon>Actinomycetota</taxon>
        <taxon>Actinomycetes</taxon>
        <taxon>Micrococcales</taxon>
        <taxon>Dermatophilaceae</taxon>
        <taxon>Kineosphaera</taxon>
    </lineage>
</organism>
<dbReference type="PANTHER" id="PTHR47816:SF4">
    <property type="entry name" value="RIBOSOMAL RNA SMALL SUBUNIT METHYLTRANSFERASE C"/>
    <property type="match status" value="1"/>
</dbReference>
<name>K6W574_9MICO</name>
<dbReference type="InterPro" id="IPR029063">
    <property type="entry name" value="SAM-dependent_MTases_sf"/>
</dbReference>
<reference evidence="4 5" key="1">
    <citation type="submission" date="2012-08" db="EMBL/GenBank/DDBJ databases">
        <title>Whole genome shotgun sequence of Kineosphaera limosa NBRC 100340.</title>
        <authorList>
            <person name="Yoshida I."/>
            <person name="Isaki S."/>
            <person name="Hosoyama A."/>
            <person name="Tsuchikane K."/>
            <person name="Katsumata H."/>
            <person name="Ando Y."/>
            <person name="Ohji S."/>
            <person name="Hamada M."/>
            <person name="Tamura T."/>
            <person name="Yamazoe A."/>
            <person name="Yamazaki S."/>
            <person name="Fujita N."/>
        </authorList>
    </citation>
    <scope>NUCLEOTIDE SEQUENCE [LARGE SCALE GENOMIC DNA]</scope>
    <source>
        <strain evidence="4 5">NBRC 100340</strain>
    </source>
</reference>
<keyword evidence="5" id="KW-1185">Reference proteome</keyword>
<dbReference type="eggNOG" id="COG2813">
    <property type="taxonomic scope" value="Bacteria"/>
</dbReference>
<evidence type="ECO:0000313" key="4">
    <source>
        <dbReference type="EMBL" id="GAB94290.1"/>
    </source>
</evidence>
<proteinExistence type="predicted"/>
<dbReference type="AlphaFoldDB" id="K6W574"/>
<dbReference type="GO" id="GO:0008757">
    <property type="term" value="F:S-adenosylmethionine-dependent methyltransferase activity"/>
    <property type="evidence" value="ECO:0007669"/>
    <property type="project" value="InterPro"/>
</dbReference>
<keyword evidence="1 4" id="KW-0489">Methyltransferase</keyword>
<dbReference type="Pfam" id="PF05175">
    <property type="entry name" value="MTS"/>
    <property type="match status" value="1"/>
</dbReference>
<comment type="caution">
    <text evidence="4">The sequence shown here is derived from an EMBL/GenBank/DDBJ whole genome shotgun (WGS) entry which is preliminary data.</text>
</comment>
<gene>
    <name evidence="4" type="ORF">KILIM_004_00800</name>
</gene>
<dbReference type="RefSeq" id="WP_006590823.1">
    <property type="nucleotide sequence ID" value="NZ_BAHD01000004.1"/>
</dbReference>
<dbReference type="CDD" id="cd02440">
    <property type="entry name" value="AdoMet_MTases"/>
    <property type="match status" value="1"/>
</dbReference>
<evidence type="ECO:0000313" key="5">
    <source>
        <dbReference type="Proteomes" id="UP000008366"/>
    </source>
</evidence>
<evidence type="ECO:0000259" key="3">
    <source>
        <dbReference type="Pfam" id="PF05175"/>
    </source>
</evidence>
<dbReference type="InterPro" id="IPR046977">
    <property type="entry name" value="RsmC/RlmG"/>
</dbReference>
<dbReference type="Gene3D" id="3.40.50.150">
    <property type="entry name" value="Vaccinia Virus protein VP39"/>
    <property type="match status" value="1"/>
</dbReference>
<dbReference type="InterPro" id="IPR007848">
    <property type="entry name" value="Small_mtfrase_dom"/>
</dbReference>
<dbReference type="STRING" id="1184609.KILIM_004_00800"/>
<dbReference type="PANTHER" id="PTHR47816">
    <property type="entry name" value="RIBOSOMAL RNA SMALL SUBUNIT METHYLTRANSFERASE C"/>
    <property type="match status" value="1"/>
</dbReference>
<dbReference type="Proteomes" id="UP000008366">
    <property type="component" value="Unassembled WGS sequence"/>
</dbReference>
<dbReference type="OrthoDB" id="9764961at2"/>
<feature type="domain" description="Methyltransferase small" evidence="3">
    <location>
        <begin position="30"/>
        <end position="198"/>
    </location>
</feature>
<keyword evidence="2 4" id="KW-0808">Transferase</keyword>
<dbReference type="EMBL" id="BAHD01000004">
    <property type="protein sequence ID" value="GAB94290.1"/>
    <property type="molecule type" value="Genomic_DNA"/>
</dbReference>
<sequence length="211" mass="22868">MSTPEHYFSAEPQQPEQRRELRVRLVGREVEVVTSGGIFCPDRLDLGTSVLLREVPDPPPGGNLLDLGSGWGPIALSLAMLSPAATVWAVDINRRALRLTADNAARLGLPGVRALTPPEVPADLAFDVIWSNPPIRIGKAALHELLLTWLPRLTPGGNAYLVVQRNLGADSLQTWLTGTLGTDFVVSRHASAKGFRVLRVERPDPRPNDAA</sequence>
<evidence type="ECO:0000256" key="1">
    <source>
        <dbReference type="ARBA" id="ARBA00022603"/>
    </source>
</evidence>
<dbReference type="GO" id="GO:0032259">
    <property type="term" value="P:methylation"/>
    <property type="evidence" value="ECO:0007669"/>
    <property type="project" value="UniProtKB-KW"/>
</dbReference>
<protein>
    <submittedName>
        <fullName evidence="4">Putative methyltransferase</fullName>
    </submittedName>
</protein>
<dbReference type="SUPFAM" id="SSF53335">
    <property type="entry name" value="S-adenosyl-L-methionine-dependent methyltransferases"/>
    <property type="match status" value="1"/>
</dbReference>
<accession>K6W574</accession>